<evidence type="ECO:0000313" key="5">
    <source>
        <dbReference type="EMBL" id="VDO72434.1"/>
    </source>
</evidence>
<dbReference type="GO" id="GO:0042026">
    <property type="term" value="P:protein refolding"/>
    <property type="evidence" value="ECO:0007669"/>
    <property type="project" value="TreeGrafter"/>
</dbReference>
<dbReference type="PRINTS" id="PR00299">
    <property type="entry name" value="ACRYSTALLIN"/>
</dbReference>
<keyword evidence="6" id="KW-1185">Reference proteome</keyword>
<evidence type="ECO:0000256" key="1">
    <source>
        <dbReference type="ARBA" id="ARBA00023016"/>
    </source>
</evidence>
<feature type="domain" description="SHSP" evidence="4">
    <location>
        <begin position="31"/>
        <end position="141"/>
    </location>
</feature>
<evidence type="ECO:0000259" key="4">
    <source>
        <dbReference type="PROSITE" id="PS01031"/>
    </source>
</evidence>
<dbReference type="WBParaSite" id="HPLM_0001868201-mRNA-1">
    <property type="protein sequence ID" value="HPLM_0001868201-mRNA-1"/>
    <property type="gene ID" value="HPLM_0001868201"/>
</dbReference>
<dbReference type="SUPFAM" id="SSF49764">
    <property type="entry name" value="HSP20-like chaperones"/>
    <property type="match status" value="1"/>
</dbReference>
<dbReference type="EMBL" id="UZAF01020729">
    <property type="protein sequence ID" value="VDO72434.1"/>
    <property type="molecule type" value="Genomic_DNA"/>
</dbReference>
<dbReference type="GO" id="GO:0005737">
    <property type="term" value="C:cytoplasm"/>
    <property type="evidence" value="ECO:0007669"/>
    <property type="project" value="TreeGrafter"/>
</dbReference>
<dbReference type="InterPro" id="IPR001436">
    <property type="entry name" value="Alpha-crystallin/sHSP_animal"/>
</dbReference>
<dbReference type="STRING" id="6290.A0A0N4X2U0"/>
<dbReference type="PANTHER" id="PTHR45640">
    <property type="entry name" value="HEAT SHOCK PROTEIN HSP-12.2-RELATED"/>
    <property type="match status" value="1"/>
</dbReference>
<dbReference type="Gene3D" id="2.60.40.790">
    <property type="match status" value="1"/>
</dbReference>
<evidence type="ECO:0000313" key="6">
    <source>
        <dbReference type="Proteomes" id="UP000268014"/>
    </source>
</evidence>
<dbReference type="GO" id="GO:0005634">
    <property type="term" value="C:nucleus"/>
    <property type="evidence" value="ECO:0007669"/>
    <property type="project" value="TreeGrafter"/>
</dbReference>
<dbReference type="OrthoDB" id="1431247at2759"/>
<dbReference type="OMA" id="IKPYWRE"/>
<dbReference type="CDD" id="cd06526">
    <property type="entry name" value="metazoan_ACD"/>
    <property type="match status" value="1"/>
</dbReference>
<evidence type="ECO:0000256" key="2">
    <source>
        <dbReference type="PROSITE-ProRule" id="PRU00285"/>
    </source>
</evidence>
<evidence type="ECO:0000256" key="3">
    <source>
        <dbReference type="RuleBase" id="RU003616"/>
    </source>
</evidence>
<dbReference type="PANTHER" id="PTHR45640:SF13">
    <property type="entry name" value="HEAT SHOCK PROTEIN 22-RELATED"/>
    <property type="match status" value="1"/>
</dbReference>
<evidence type="ECO:0000313" key="7">
    <source>
        <dbReference type="WBParaSite" id="HPLM_0001868201-mRNA-1"/>
    </source>
</evidence>
<gene>
    <name evidence="5" type="ORF">HPLM_LOCUS18674</name>
</gene>
<dbReference type="AlphaFoldDB" id="A0A0N4X2U0"/>
<reference evidence="5 6" key="2">
    <citation type="submission" date="2018-11" db="EMBL/GenBank/DDBJ databases">
        <authorList>
            <consortium name="Pathogen Informatics"/>
        </authorList>
    </citation>
    <scope>NUCLEOTIDE SEQUENCE [LARGE SCALE GENOMIC DNA]</scope>
    <source>
        <strain evidence="5 6">MHpl1</strain>
    </source>
</reference>
<dbReference type="PROSITE" id="PS01031">
    <property type="entry name" value="SHSP"/>
    <property type="match status" value="1"/>
</dbReference>
<dbReference type="GO" id="GO:0051082">
    <property type="term" value="F:unfolded protein binding"/>
    <property type="evidence" value="ECO:0007669"/>
    <property type="project" value="TreeGrafter"/>
</dbReference>
<accession>A0A0N4X2U0</accession>
<sequence length="149" mass="17148">MDRWPFPRDPTWDDMMRDFNRFKSGIKPYWREADHSVMHVGEEAINDDKKFAITLDVSHFRPEELNVHLDGRELIVEGKHSRRDGASSMEKSFVRKWTIPSDVSLDAIHSRLSAKGHLSVEAPKEVAQIPQKRIIPIVSIAAHMIVIVP</sequence>
<dbReference type="Proteomes" id="UP000268014">
    <property type="component" value="Unassembled WGS sequence"/>
</dbReference>
<dbReference type="InterPro" id="IPR002068">
    <property type="entry name" value="A-crystallin/Hsp20_dom"/>
</dbReference>
<name>A0A0N4X2U0_HAEPC</name>
<dbReference type="Pfam" id="PF00011">
    <property type="entry name" value="HSP20"/>
    <property type="match status" value="1"/>
</dbReference>
<proteinExistence type="inferred from homology"/>
<comment type="similarity">
    <text evidence="2 3">Belongs to the small heat shock protein (HSP20) family.</text>
</comment>
<protein>
    <submittedName>
        <fullName evidence="7">SHSP domain-containing protein</fullName>
    </submittedName>
</protein>
<organism evidence="7">
    <name type="scientific">Haemonchus placei</name>
    <name type="common">Barber's pole worm</name>
    <dbReference type="NCBI Taxonomy" id="6290"/>
    <lineage>
        <taxon>Eukaryota</taxon>
        <taxon>Metazoa</taxon>
        <taxon>Ecdysozoa</taxon>
        <taxon>Nematoda</taxon>
        <taxon>Chromadorea</taxon>
        <taxon>Rhabditida</taxon>
        <taxon>Rhabditina</taxon>
        <taxon>Rhabditomorpha</taxon>
        <taxon>Strongyloidea</taxon>
        <taxon>Trichostrongylidae</taxon>
        <taxon>Haemonchus</taxon>
    </lineage>
</organism>
<reference evidence="7" key="1">
    <citation type="submission" date="2017-02" db="UniProtKB">
        <authorList>
            <consortium name="WormBaseParasite"/>
        </authorList>
    </citation>
    <scope>IDENTIFICATION</scope>
</reference>
<dbReference type="GO" id="GO:0009408">
    <property type="term" value="P:response to heat"/>
    <property type="evidence" value="ECO:0007669"/>
    <property type="project" value="TreeGrafter"/>
</dbReference>
<dbReference type="InterPro" id="IPR008978">
    <property type="entry name" value="HSP20-like_chaperone"/>
</dbReference>
<keyword evidence="1" id="KW-0346">Stress response</keyword>